<evidence type="ECO:0000256" key="1">
    <source>
        <dbReference type="SAM" id="Phobius"/>
    </source>
</evidence>
<dbReference type="Proteomes" id="UP001642409">
    <property type="component" value="Unassembled WGS sequence"/>
</dbReference>
<dbReference type="EMBL" id="CAXDID020000665">
    <property type="protein sequence ID" value="CAL6109249.1"/>
    <property type="molecule type" value="Genomic_DNA"/>
</dbReference>
<evidence type="ECO:0000313" key="4">
    <source>
        <dbReference type="EMBL" id="CAL6109249.1"/>
    </source>
</evidence>
<keyword evidence="1" id="KW-1133">Transmembrane helix</keyword>
<feature type="transmembrane region" description="Helical" evidence="1">
    <location>
        <begin position="485"/>
        <end position="506"/>
    </location>
</feature>
<comment type="caution">
    <text evidence="2">The sequence shown here is derived from an EMBL/GenBank/DDBJ whole genome shotgun (WGS) entry which is preliminary data.</text>
</comment>
<dbReference type="EMBL" id="CAXDID020000125">
    <property type="protein sequence ID" value="CAL6033196.1"/>
    <property type="molecule type" value="Genomic_DNA"/>
</dbReference>
<proteinExistence type="predicted"/>
<keyword evidence="1" id="KW-0812">Transmembrane</keyword>
<organism evidence="2">
    <name type="scientific">Hexamita inflata</name>
    <dbReference type="NCBI Taxonomy" id="28002"/>
    <lineage>
        <taxon>Eukaryota</taxon>
        <taxon>Metamonada</taxon>
        <taxon>Diplomonadida</taxon>
        <taxon>Hexamitidae</taxon>
        <taxon>Hexamitinae</taxon>
        <taxon>Hexamita</taxon>
    </lineage>
</organism>
<reference evidence="2" key="1">
    <citation type="submission" date="2023-06" db="EMBL/GenBank/DDBJ databases">
        <authorList>
            <person name="Kurt Z."/>
        </authorList>
    </citation>
    <scope>NUCLEOTIDE SEQUENCE</scope>
</reference>
<dbReference type="AlphaFoldDB" id="A0AA86R7M7"/>
<keyword evidence="1" id="KW-0472">Membrane</keyword>
<evidence type="ECO:0008006" key="6">
    <source>
        <dbReference type="Google" id="ProtNLM"/>
    </source>
</evidence>
<keyword evidence="5" id="KW-1185">Reference proteome</keyword>
<name>A0AA86R7M7_9EUKA</name>
<protein>
    <recommendedName>
        <fullName evidence="6">Transmembrane protein</fullName>
    </recommendedName>
</protein>
<dbReference type="EMBL" id="CATOUU010001026">
    <property type="protein sequence ID" value="CAI9967564.1"/>
    <property type="molecule type" value="Genomic_DNA"/>
</dbReference>
<evidence type="ECO:0000313" key="2">
    <source>
        <dbReference type="EMBL" id="CAI9967564.1"/>
    </source>
</evidence>
<sequence>MQYLQIVLSLNCFSLKSKIVYQSQSESVDFIGVYDQDLPDQELAICNEQLIGKHYITTIYVGDIKFISSQYEYTSDNISISLGCASGFDCSYANIKQYSIASFEFSFTDINIQLQGAAGQLRYRIFDHKKCHKQAVLNYDLRSASTVYNIQLTPNSRCVTQPVAASGLFSGLILNQETMWNSTDLAANPQPNFVQTTTSYSLQCSLLPIADQPLCIQKLQQIQNASTSSLYLFYQTKTQITKNDGTKTFVQTVKTQITEQNTIYADDCFTRVTGVFFDDKIALTYYQGAGVTCTDANYKAAFNFDSIIFTIIVNQNADYSGFTFNEQMTVEKLSFDQQNFDLTCAQLNETTCIPSLPQIKTLNSNATGKLSWGFVKNGALVHKYEVQLELLLATYQKASIVVKPDQICFALDQNMSLSQRVKITLGEFKIQFDVQLENDTICEPIESSWVNKLVTLKEYEKIVQVDTQTVPNIDVLLLGGDITYWQPWVVVGGLTITGIVFGWLVMKRW</sequence>
<reference evidence="3 5" key="2">
    <citation type="submission" date="2024-07" db="EMBL/GenBank/DDBJ databases">
        <authorList>
            <person name="Akdeniz Z."/>
        </authorList>
    </citation>
    <scope>NUCLEOTIDE SEQUENCE [LARGE SCALE GENOMIC DNA]</scope>
</reference>
<gene>
    <name evidence="3" type="ORF">HINF_LOCUS34848</name>
    <name evidence="2" type="ORF">HINF_LOCUS55209</name>
    <name evidence="4" type="ORF">HINF_LOCUS75354</name>
</gene>
<evidence type="ECO:0000313" key="3">
    <source>
        <dbReference type="EMBL" id="CAL6033196.1"/>
    </source>
</evidence>
<evidence type="ECO:0000313" key="5">
    <source>
        <dbReference type="Proteomes" id="UP001642409"/>
    </source>
</evidence>
<accession>A0AA86R7M7</accession>